<gene>
    <name evidence="2" type="ORF">SAMEA4384403_01244</name>
</gene>
<dbReference type="Proteomes" id="UP000242084">
    <property type="component" value="Chromosome 1"/>
</dbReference>
<evidence type="ECO:0000256" key="1">
    <source>
        <dbReference type="SAM" id="Coils"/>
    </source>
</evidence>
<evidence type="ECO:0000313" key="3">
    <source>
        <dbReference type="Proteomes" id="UP000242084"/>
    </source>
</evidence>
<feature type="coiled-coil region" evidence="1">
    <location>
        <begin position="16"/>
        <end position="57"/>
    </location>
</feature>
<protein>
    <submittedName>
        <fullName evidence="2">Lipoprotein</fullName>
    </submittedName>
</protein>
<proteinExistence type="predicted"/>
<dbReference type="PROSITE" id="PS51257">
    <property type="entry name" value="PROKAR_LIPOPROTEIN"/>
    <property type="match status" value="1"/>
</dbReference>
<dbReference type="RefSeq" id="WP_095087841.1">
    <property type="nucleotide sequence ID" value="NZ_BMDM01000002.1"/>
</dbReference>
<dbReference type="EMBL" id="LT906462">
    <property type="protein sequence ID" value="SNV66750.1"/>
    <property type="molecule type" value="Genomic_DNA"/>
</dbReference>
<name>A0A239Z752_9STAP</name>
<sequence length="196" mass="22530">MRKILISIMASSIALSACGNDEVDKLEKKKSTLKEENRKHKKEILNLEDKNNTYKQKDKSLQSSINHIEKNSSSQFKTQYLKSSTQFINNTKTNISQYNKISKNIKSKPNDSVTQDKIDNIAINQKTITSQYKDGMDGKTIPKEFKALHKNMLNLSSDIEDVFNDLNKGYKKNDKKLINKSIKKLNSLKDEIDQIK</sequence>
<keyword evidence="2" id="KW-0449">Lipoprotein</keyword>
<reference evidence="2 3" key="1">
    <citation type="submission" date="2017-06" db="EMBL/GenBank/DDBJ databases">
        <authorList>
            <consortium name="Pathogen Informatics"/>
        </authorList>
    </citation>
    <scope>NUCLEOTIDE SEQUENCE [LARGE SCALE GENOMIC DNA]</scope>
    <source>
        <strain evidence="2 3">NCTC13839</strain>
    </source>
</reference>
<keyword evidence="1" id="KW-0175">Coiled coil</keyword>
<organism evidence="2 3">
    <name type="scientific">Mammaliicoccus stepanovicii</name>
    <dbReference type="NCBI Taxonomy" id="643214"/>
    <lineage>
        <taxon>Bacteria</taxon>
        <taxon>Bacillati</taxon>
        <taxon>Bacillota</taxon>
        <taxon>Bacilli</taxon>
        <taxon>Bacillales</taxon>
        <taxon>Staphylococcaceae</taxon>
        <taxon>Mammaliicoccus</taxon>
    </lineage>
</organism>
<keyword evidence="3" id="KW-1185">Reference proteome</keyword>
<dbReference type="KEGG" id="sste:SAMEA4384403_1244"/>
<evidence type="ECO:0000313" key="2">
    <source>
        <dbReference type="EMBL" id="SNV66750.1"/>
    </source>
</evidence>
<accession>A0A239Z752</accession>
<dbReference type="AlphaFoldDB" id="A0A239Z752"/>